<evidence type="ECO:0000313" key="3">
    <source>
        <dbReference type="Proteomes" id="UP000198850"/>
    </source>
</evidence>
<dbReference type="Pfam" id="PF13683">
    <property type="entry name" value="rve_3"/>
    <property type="match status" value="1"/>
</dbReference>
<dbReference type="PANTHER" id="PTHR46889:SF4">
    <property type="entry name" value="TRANSPOSASE INSO FOR INSERTION SEQUENCE ELEMENT IS911B-RELATED"/>
    <property type="match status" value="1"/>
</dbReference>
<dbReference type="GO" id="GO:0015074">
    <property type="term" value="P:DNA integration"/>
    <property type="evidence" value="ECO:0007669"/>
    <property type="project" value="InterPro"/>
</dbReference>
<dbReference type="Pfam" id="PF13276">
    <property type="entry name" value="HTH_21"/>
    <property type="match status" value="1"/>
</dbReference>
<dbReference type="InterPro" id="IPR001584">
    <property type="entry name" value="Integrase_cat-core"/>
</dbReference>
<dbReference type="GO" id="GO:0003676">
    <property type="term" value="F:nucleic acid binding"/>
    <property type="evidence" value="ECO:0007669"/>
    <property type="project" value="InterPro"/>
</dbReference>
<accession>A0A1H4HN85</accession>
<dbReference type="InterPro" id="IPR050900">
    <property type="entry name" value="Transposase_IS3/IS150/IS904"/>
</dbReference>
<evidence type="ECO:0000259" key="1">
    <source>
        <dbReference type="PROSITE" id="PS50994"/>
    </source>
</evidence>
<dbReference type="EMBL" id="FNRA01000041">
    <property type="protein sequence ID" value="SEB22538.1"/>
    <property type="molecule type" value="Genomic_DNA"/>
</dbReference>
<dbReference type="InterPro" id="IPR025948">
    <property type="entry name" value="HTH-like_dom"/>
</dbReference>
<dbReference type="Gene3D" id="3.30.420.10">
    <property type="entry name" value="Ribonuclease H-like superfamily/Ribonuclease H"/>
    <property type="match status" value="1"/>
</dbReference>
<reference evidence="2 3" key="1">
    <citation type="submission" date="2016-10" db="EMBL/GenBank/DDBJ databases">
        <authorList>
            <person name="de Groot N.N."/>
        </authorList>
    </citation>
    <scope>NUCLEOTIDE SEQUENCE [LARGE SCALE GENOMIC DNA]</scope>
    <source>
        <strain evidence="2 3">DSM 19033</strain>
    </source>
</reference>
<dbReference type="InterPro" id="IPR012337">
    <property type="entry name" value="RNaseH-like_sf"/>
</dbReference>
<dbReference type="InterPro" id="IPR036397">
    <property type="entry name" value="RNaseH_sf"/>
</dbReference>
<protein>
    <submittedName>
        <fullName evidence="2">Transposase InsO and inactivated derivatives</fullName>
    </submittedName>
</protein>
<dbReference type="AlphaFoldDB" id="A0A1H4HN85"/>
<dbReference type="InterPro" id="IPR048020">
    <property type="entry name" value="Transpos_IS3"/>
</dbReference>
<dbReference type="Proteomes" id="UP000198850">
    <property type="component" value="Unassembled WGS sequence"/>
</dbReference>
<name>A0A1H4HN85_9SPHI</name>
<dbReference type="PANTHER" id="PTHR46889">
    <property type="entry name" value="TRANSPOSASE INSF FOR INSERTION SEQUENCE IS3B-RELATED"/>
    <property type="match status" value="1"/>
</dbReference>
<dbReference type="PROSITE" id="PS50994">
    <property type="entry name" value="INTEGRASE"/>
    <property type="match status" value="1"/>
</dbReference>
<dbReference type="SUPFAM" id="SSF53098">
    <property type="entry name" value="Ribonuclease H-like"/>
    <property type="match status" value="1"/>
</dbReference>
<sequence length="284" mass="32961">MKIFPVEKMCSVFKVSRGGFYAWMKALPSNRRIENQMLDLEILEAFVNSKKIYGSPRITRELHKKNINVSRPRVARMMKKANLRSVVKKKFKITTDSSHKFPVPENKLDRDFKPGILGASWVSDITYIKTRQGWLYLTTVIDLGDRKIIGWALSATMKAIDTVIPAFKMAQKTRPITQQIIFHSDRGVQYACNEFRCLLEKNPFIIRSMSRKGNCWDNAVAESFFKTLKAECVYQHKFTDKEQAALVVFEYIETWYNRKRQHSALGYLSPEEFGKNLNKENIAA</sequence>
<dbReference type="NCBIfam" id="NF033516">
    <property type="entry name" value="transpos_IS3"/>
    <property type="match status" value="1"/>
</dbReference>
<organism evidence="2 3">
    <name type="scientific">Pedobacter hartonius</name>
    <dbReference type="NCBI Taxonomy" id="425514"/>
    <lineage>
        <taxon>Bacteria</taxon>
        <taxon>Pseudomonadati</taxon>
        <taxon>Bacteroidota</taxon>
        <taxon>Sphingobacteriia</taxon>
        <taxon>Sphingobacteriales</taxon>
        <taxon>Sphingobacteriaceae</taxon>
        <taxon>Pedobacter</taxon>
    </lineage>
</organism>
<feature type="domain" description="Integrase catalytic" evidence="1">
    <location>
        <begin position="110"/>
        <end position="278"/>
    </location>
</feature>
<evidence type="ECO:0000313" key="2">
    <source>
        <dbReference type="EMBL" id="SEB22538.1"/>
    </source>
</evidence>
<dbReference type="STRING" id="425514.SAMN05443550_1412"/>
<gene>
    <name evidence="2" type="ORF">SAMN05443550_1412</name>
</gene>
<keyword evidence="3" id="KW-1185">Reference proteome</keyword>
<proteinExistence type="predicted"/>